<dbReference type="PANTHER" id="PTHR39339:SF1">
    <property type="entry name" value="CHAD DOMAIN-CONTAINING PROTEIN"/>
    <property type="match status" value="1"/>
</dbReference>
<evidence type="ECO:0000256" key="1">
    <source>
        <dbReference type="SAM" id="MobiDB-lite"/>
    </source>
</evidence>
<dbReference type="Pfam" id="PF05235">
    <property type="entry name" value="CHAD"/>
    <property type="match status" value="1"/>
</dbReference>
<feature type="region of interest" description="Disordered" evidence="1">
    <location>
        <begin position="1"/>
        <end position="20"/>
    </location>
</feature>
<feature type="non-terminal residue" evidence="3">
    <location>
        <position position="155"/>
    </location>
</feature>
<dbReference type="Proteomes" id="UP000538929">
    <property type="component" value="Unassembled WGS sequence"/>
</dbReference>
<dbReference type="InterPro" id="IPR038186">
    <property type="entry name" value="CHAD_dom_sf"/>
</dbReference>
<dbReference type="Gene3D" id="1.40.20.10">
    <property type="entry name" value="CHAD domain"/>
    <property type="match status" value="1"/>
</dbReference>
<evidence type="ECO:0000313" key="4">
    <source>
        <dbReference type="Proteomes" id="UP000538929"/>
    </source>
</evidence>
<reference evidence="4" key="1">
    <citation type="submission" date="2019-10" db="EMBL/GenBank/DDBJ databases">
        <title>Streptomyces sp. nov., a novel actinobacterium isolated from alkaline environment.</title>
        <authorList>
            <person name="Golinska P."/>
        </authorList>
    </citation>
    <scope>NUCLEOTIDE SEQUENCE [LARGE SCALE GENOMIC DNA]</scope>
    <source>
        <strain evidence="4">DSM 42118</strain>
    </source>
</reference>
<evidence type="ECO:0000259" key="2">
    <source>
        <dbReference type="PROSITE" id="PS51708"/>
    </source>
</evidence>
<proteinExistence type="predicted"/>
<dbReference type="AlphaFoldDB" id="A0A7W3TB01"/>
<dbReference type="RefSeq" id="WP_182605100.1">
    <property type="nucleotide sequence ID" value="NZ_VKHT01000077.1"/>
</dbReference>
<name>A0A7W3TB01_9ACTN</name>
<gene>
    <name evidence="3" type="ORF">FNQ90_04690</name>
</gene>
<dbReference type="PANTHER" id="PTHR39339">
    <property type="entry name" value="SLR1444 PROTEIN"/>
    <property type="match status" value="1"/>
</dbReference>
<dbReference type="EMBL" id="VKHT01000077">
    <property type="protein sequence ID" value="MBB0243422.1"/>
    <property type="molecule type" value="Genomic_DNA"/>
</dbReference>
<feature type="compositionally biased region" description="Low complexity" evidence="1">
    <location>
        <begin position="129"/>
        <end position="140"/>
    </location>
</feature>
<accession>A0A7W3TB01</accession>
<feature type="compositionally biased region" description="Basic and acidic residues" evidence="1">
    <location>
        <begin position="119"/>
        <end position="128"/>
    </location>
</feature>
<protein>
    <submittedName>
        <fullName evidence="3">CHAD domain-containing protein</fullName>
    </submittedName>
</protein>
<evidence type="ECO:0000313" key="3">
    <source>
        <dbReference type="EMBL" id="MBB0243422.1"/>
    </source>
</evidence>
<feature type="region of interest" description="Disordered" evidence="1">
    <location>
        <begin position="119"/>
        <end position="155"/>
    </location>
</feature>
<comment type="caution">
    <text evidence="3">The sequence shown here is derived from an EMBL/GenBank/DDBJ whole genome shotgun (WGS) entry which is preliminary data.</text>
</comment>
<keyword evidence="4" id="KW-1185">Reference proteome</keyword>
<dbReference type="InterPro" id="IPR007899">
    <property type="entry name" value="CHAD_dom"/>
</dbReference>
<organism evidence="3 4">
    <name type="scientific">Streptomyces alkaliphilus</name>
    <dbReference type="NCBI Taxonomy" id="1472722"/>
    <lineage>
        <taxon>Bacteria</taxon>
        <taxon>Bacillati</taxon>
        <taxon>Actinomycetota</taxon>
        <taxon>Actinomycetes</taxon>
        <taxon>Kitasatosporales</taxon>
        <taxon>Streptomycetaceae</taxon>
        <taxon>Streptomyces</taxon>
    </lineage>
</organism>
<dbReference type="PROSITE" id="PS51708">
    <property type="entry name" value="CHAD"/>
    <property type="match status" value="1"/>
</dbReference>
<sequence length="155" mass="17072">MSGTTHSASPAPPGPPATDTAGHLVLLYARRQVRALRDLRDAARAGDPDAVHRMRVACRRLRSCLRTHRTVLDRDRTRGAVEALRTLAAELGAERDREVLRHRLLKHLRELPPELVRGPIERRIRDRTAPGTGTGPTAPADPHEESRDPVGPAAH</sequence>
<feature type="domain" description="CHAD" evidence="2">
    <location>
        <begin position="13"/>
        <end position="155"/>
    </location>
</feature>